<dbReference type="NCBIfam" id="TIGR00229">
    <property type="entry name" value="sensory_box"/>
    <property type="match status" value="1"/>
</dbReference>
<dbReference type="InterPro" id="IPR000014">
    <property type="entry name" value="PAS"/>
</dbReference>
<dbReference type="PROSITE" id="PS50109">
    <property type="entry name" value="HIS_KIN"/>
    <property type="match status" value="1"/>
</dbReference>
<dbReference type="Proteomes" id="UP000323426">
    <property type="component" value="Unassembled WGS sequence"/>
</dbReference>
<dbReference type="PROSITE" id="PS50113">
    <property type="entry name" value="PAC"/>
    <property type="match status" value="1"/>
</dbReference>
<evidence type="ECO:0000256" key="3">
    <source>
        <dbReference type="ARBA" id="ARBA00022553"/>
    </source>
</evidence>
<evidence type="ECO:0000313" key="9">
    <source>
        <dbReference type="EMBL" id="KAA5543475.1"/>
    </source>
</evidence>
<comment type="catalytic activity">
    <reaction evidence="1">
        <text>ATP + protein L-histidine = ADP + protein N-phospho-L-histidine.</text>
        <dbReference type="EC" id="2.7.13.3"/>
    </reaction>
</comment>
<dbReference type="Gene3D" id="3.30.565.10">
    <property type="entry name" value="Histidine kinase-like ATPase, C-terminal domain"/>
    <property type="match status" value="1"/>
</dbReference>
<evidence type="ECO:0000256" key="1">
    <source>
        <dbReference type="ARBA" id="ARBA00000085"/>
    </source>
</evidence>
<accession>A0A5M6DE55</accession>
<name>A0A5M6DE55_9BACT</name>
<dbReference type="PROSITE" id="PS50112">
    <property type="entry name" value="PAS"/>
    <property type="match status" value="1"/>
</dbReference>
<gene>
    <name evidence="9" type="ORF">F0145_16280</name>
</gene>
<dbReference type="InterPro" id="IPR005467">
    <property type="entry name" value="His_kinase_dom"/>
</dbReference>
<evidence type="ECO:0000313" key="10">
    <source>
        <dbReference type="Proteomes" id="UP000323426"/>
    </source>
</evidence>
<dbReference type="AlphaFoldDB" id="A0A5M6DE55"/>
<dbReference type="InterPro" id="IPR036097">
    <property type="entry name" value="HisK_dim/P_sf"/>
</dbReference>
<feature type="domain" description="PAC" evidence="8">
    <location>
        <begin position="223"/>
        <end position="276"/>
    </location>
</feature>
<organism evidence="9 10">
    <name type="scientific">Adhaeribacter rhizoryzae</name>
    <dbReference type="NCBI Taxonomy" id="2607907"/>
    <lineage>
        <taxon>Bacteria</taxon>
        <taxon>Pseudomonadati</taxon>
        <taxon>Bacteroidota</taxon>
        <taxon>Cytophagia</taxon>
        <taxon>Cytophagales</taxon>
        <taxon>Hymenobacteraceae</taxon>
        <taxon>Adhaeribacter</taxon>
    </lineage>
</organism>
<evidence type="ECO:0000259" key="8">
    <source>
        <dbReference type="PROSITE" id="PS50113"/>
    </source>
</evidence>
<dbReference type="InterPro" id="IPR052162">
    <property type="entry name" value="Sensor_kinase/Photoreceptor"/>
</dbReference>
<dbReference type="CDD" id="cd00130">
    <property type="entry name" value="PAS"/>
    <property type="match status" value="1"/>
</dbReference>
<dbReference type="InterPro" id="IPR013656">
    <property type="entry name" value="PAS_4"/>
</dbReference>
<dbReference type="PRINTS" id="PR00344">
    <property type="entry name" value="BCTRLSENSOR"/>
</dbReference>
<dbReference type="InterPro" id="IPR036890">
    <property type="entry name" value="HATPase_C_sf"/>
</dbReference>
<keyword evidence="5" id="KW-0418">Kinase</keyword>
<reference evidence="9 10" key="1">
    <citation type="submission" date="2019-09" db="EMBL/GenBank/DDBJ databases">
        <title>Genome sequence and assembly of Adhaeribacter sp.</title>
        <authorList>
            <person name="Chhetri G."/>
        </authorList>
    </citation>
    <scope>NUCLEOTIDE SEQUENCE [LARGE SCALE GENOMIC DNA]</scope>
    <source>
        <strain evidence="9 10">DK36</strain>
    </source>
</reference>
<dbReference type="InterPro" id="IPR003594">
    <property type="entry name" value="HATPase_dom"/>
</dbReference>
<dbReference type="PANTHER" id="PTHR43304">
    <property type="entry name" value="PHYTOCHROME-LIKE PROTEIN CPH1"/>
    <property type="match status" value="1"/>
</dbReference>
<keyword evidence="3" id="KW-0597">Phosphoprotein</keyword>
<dbReference type="PANTHER" id="PTHR43304:SF1">
    <property type="entry name" value="PAC DOMAIN-CONTAINING PROTEIN"/>
    <property type="match status" value="1"/>
</dbReference>
<feature type="domain" description="Histidine kinase" evidence="6">
    <location>
        <begin position="294"/>
        <end position="512"/>
    </location>
</feature>
<keyword evidence="10" id="KW-1185">Reference proteome</keyword>
<sequence>MLNANELGAVFAYADSPYLIVSAEAAYPIVAANAAASNWSHFDADKLIHESRVAGPAKFADLLGLPETRLVDLFGQVISTLQAIKIKVEPPRLPDNDLPVNECASVLEIFPLITNNQVTYLVLKVFLADKILPEPSASEIAHIHLPETQQSLAVIFDSLANVIFVLDVEAPDLYKFSYVNRAFQVTTGLPVSKVVGSYVQEIIPEPSLSLVLEKYHEAITKRKQVSWQEVSEYPAGQKTGEVLVEPVFDAQGNCLRLVGMVHDITERKEIEVNQMRLTQDLYQHNRDLEQFTYIVSHNLRAPLANALGLVRHLPNMPTTTELYQQYLSHLITSIEKLDTILKDVTQILSVRDRQNIDHYEAVVLAEVCEQAKQDLAPELGACGGHLHIAVAPDFIVHGSRVYLYSIFHNLISNAIKYRSLNRVLEINITTINTTPEEKTIQFSDNGLGFDMNKYENDVFKLYKRFHHNSSIEGRGVGLFLVKTHVEALGGNITVKSTLNAGTTFTINFKSRA</sequence>
<dbReference type="SMART" id="SM00387">
    <property type="entry name" value="HATPase_c"/>
    <property type="match status" value="1"/>
</dbReference>
<dbReference type="Pfam" id="PF08448">
    <property type="entry name" value="PAS_4"/>
    <property type="match status" value="1"/>
</dbReference>
<dbReference type="Gene3D" id="3.30.450.20">
    <property type="entry name" value="PAS domain"/>
    <property type="match status" value="1"/>
</dbReference>
<dbReference type="SUPFAM" id="SSF55874">
    <property type="entry name" value="ATPase domain of HSP90 chaperone/DNA topoisomerase II/histidine kinase"/>
    <property type="match status" value="1"/>
</dbReference>
<evidence type="ECO:0000259" key="6">
    <source>
        <dbReference type="PROSITE" id="PS50109"/>
    </source>
</evidence>
<dbReference type="GO" id="GO:0000155">
    <property type="term" value="F:phosphorelay sensor kinase activity"/>
    <property type="evidence" value="ECO:0007669"/>
    <property type="project" value="InterPro"/>
</dbReference>
<evidence type="ECO:0000256" key="4">
    <source>
        <dbReference type="ARBA" id="ARBA00022679"/>
    </source>
</evidence>
<evidence type="ECO:0000256" key="5">
    <source>
        <dbReference type="ARBA" id="ARBA00022777"/>
    </source>
</evidence>
<comment type="caution">
    <text evidence="9">The sequence shown here is derived from an EMBL/GenBank/DDBJ whole genome shotgun (WGS) entry which is preliminary data.</text>
</comment>
<protein>
    <recommendedName>
        <fullName evidence="2">histidine kinase</fullName>
        <ecNumber evidence="2">2.7.13.3</ecNumber>
    </recommendedName>
</protein>
<feature type="domain" description="PAS" evidence="7">
    <location>
        <begin position="148"/>
        <end position="222"/>
    </location>
</feature>
<dbReference type="SUPFAM" id="SSF55785">
    <property type="entry name" value="PYP-like sensor domain (PAS domain)"/>
    <property type="match status" value="1"/>
</dbReference>
<evidence type="ECO:0000256" key="2">
    <source>
        <dbReference type="ARBA" id="ARBA00012438"/>
    </source>
</evidence>
<proteinExistence type="predicted"/>
<dbReference type="RefSeq" id="WP_150089833.1">
    <property type="nucleotide sequence ID" value="NZ_VWSF01000013.1"/>
</dbReference>
<dbReference type="Pfam" id="PF02518">
    <property type="entry name" value="HATPase_c"/>
    <property type="match status" value="1"/>
</dbReference>
<dbReference type="InterPro" id="IPR003661">
    <property type="entry name" value="HisK_dim/P_dom"/>
</dbReference>
<dbReference type="InterPro" id="IPR004358">
    <property type="entry name" value="Sig_transdc_His_kin-like_C"/>
</dbReference>
<dbReference type="InterPro" id="IPR000700">
    <property type="entry name" value="PAS-assoc_C"/>
</dbReference>
<dbReference type="EC" id="2.7.13.3" evidence="2"/>
<keyword evidence="4" id="KW-0808">Transferase</keyword>
<dbReference type="SMART" id="SM00091">
    <property type="entry name" value="PAS"/>
    <property type="match status" value="1"/>
</dbReference>
<evidence type="ECO:0000259" key="7">
    <source>
        <dbReference type="PROSITE" id="PS50112"/>
    </source>
</evidence>
<dbReference type="EMBL" id="VWSF01000013">
    <property type="protein sequence ID" value="KAA5543475.1"/>
    <property type="molecule type" value="Genomic_DNA"/>
</dbReference>
<dbReference type="Gene3D" id="1.10.287.130">
    <property type="match status" value="1"/>
</dbReference>
<dbReference type="CDD" id="cd00082">
    <property type="entry name" value="HisKA"/>
    <property type="match status" value="1"/>
</dbReference>
<dbReference type="SUPFAM" id="SSF47384">
    <property type="entry name" value="Homodimeric domain of signal transducing histidine kinase"/>
    <property type="match status" value="1"/>
</dbReference>
<dbReference type="InterPro" id="IPR035965">
    <property type="entry name" value="PAS-like_dom_sf"/>
</dbReference>